<feature type="transmembrane region" description="Helical" evidence="1">
    <location>
        <begin position="44"/>
        <end position="68"/>
    </location>
</feature>
<evidence type="ECO:0000256" key="1">
    <source>
        <dbReference type="SAM" id="Phobius"/>
    </source>
</evidence>
<feature type="transmembrane region" description="Helical" evidence="1">
    <location>
        <begin position="80"/>
        <end position="101"/>
    </location>
</feature>
<evidence type="ECO:0000313" key="2">
    <source>
        <dbReference type="EMBL" id="PIT92691.1"/>
    </source>
</evidence>
<dbReference type="AlphaFoldDB" id="A0A2M6WIR7"/>
<reference evidence="3" key="1">
    <citation type="submission" date="2017-09" db="EMBL/GenBank/DDBJ databases">
        <title>Depth-based differentiation of microbial function through sediment-hosted aquifers and enrichment of novel symbionts in the deep terrestrial subsurface.</title>
        <authorList>
            <person name="Probst A.J."/>
            <person name="Ladd B."/>
            <person name="Jarett J.K."/>
            <person name="Geller-Mcgrath D.E."/>
            <person name="Sieber C.M.K."/>
            <person name="Emerson J.B."/>
            <person name="Anantharaman K."/>
            <person name="Thomas B.C."/>
            <person name="Malmstrom R."/>
            <person name="Stieglmeier M."/>
            <person name="Klingl A."/>
            <person name="Woyke T."/>
            <person name="Ryan C.M."/>
            <person name="Banfield J.F."/>
        </authorList>
    </citation>
    <scope>NUCLEOTIDE SEQUENCE [LARGE SCALE GENOMIC DNA]</scope>
</reference>
<accession>A0A2M6WIR7</accession>
<keyword evidence="1" id="KW-0812">Transmembrane</keyword>
<organism evidence="2 3">
    <name type="scientific">Candidatus Harrisonbacteria bacterium CG10_big_fil_rev_8_21_14_0_10_42_17</name>
    <dbReference type="NCBI Taxonomy" id="1974584"/>
    <lineage>
        <taxon>Bacteria</taxon>
        <taxon>Candidatus Harrisoniibacteriota</taxon>
    </lineage>
</organism>
<gene>
    <name evidence="2" type="ORF">COU08_00825</name>
</gene>
<comment type="caution">
    <text evidence="2">The sequence shown here is derived from an EMBL/GenBank/DDBJ whole genome shotgun (WGS) entry which is preliminary data.</text>
</comment>
<sequence length="111" mass="12185">MKKTMEKITIRSLVISALMVPAVVLAQGHPPSTSDQFILVIEDIADILFSFLLILAVVFIVISAYYYLTSQGNSEKVQKAHATLIYALVAVAVGLIAFSLVEFVQKIILIF</sequence>
<proteinExistence type="predicted"/>
<name>A0A2M6WIR7_9BACT</name>
<keyword evidence="1" id="KW-1133">Transmembrane helix</keyword>
<evidence type="ECO:0000313" key="3">
    <source>
        <dbReference type="Proteomes" id="UP000228635"/>
    </source>
</evidence>
<dbReference type="EMBL" id="PFBA01000012">
    <property type="protein sequence ID" value="PIT92691.1"/>
    <property type="molecule type" value="Genomic_DNA"/>
</dbReference>
<dbReference type="Proteomes" id="UP000228635">
    <property type="component" value="Unassembled WGS sequence"/>
</dbReference>
<keyword evidence="1" id="KW-0472">Membrane</keyword>
<protein>
    <submittedName>
        <fullName evidence="2">Uncharacterized protein</fullName>
    </submittedName>
</protein>